<proteinExistence type="predicted"/>
<dbReference type="AlphaFoldDB" id="X1I2P8"/>
<gene>
    <name evidence="1" type="ORF">S03H2_29864</name>
</gene>
<name>X1I2P8_9ZZZZ</name>
<sequence>MLNTSEKSGIDESTVFFDRNDVETLILKTKILIKYAENLIKKNKHDTQ</sequence>
<dbReference type="EMBL" id="BARU01018045">
    <property type="protein sequence ID" value="GAH51838.1"/>
    <property type="molecule type" value="Genomic_DNA"/>
</dbReference>
<reference evidence="1" key="1">
    <citation type="journal article" date="2014" name="Front. Microbiol.">
        <title>High frequency of phylogenetically diverse reductive dehalogenase-homologous genes in deep subseafloor sedimentary metagenomes.</title>
        <authorList>
            <person name="Kawai M."/>
            <person name="Futagami T."/>
            <person name="Toyoda A."/>
            <person name="Takaki Y."/>
            <person name="Nishi S."/>
            <person name="Hori S."/>
            <person name="Arai W."/>
            <person name="Tsubouchi T."/>
            <person name="Morono Y."/>
            <person name="Uchiyama I."/>
            <person name="Ito T."/>
            <person name="Fujiyama A."/>
            <person name="Inagaki F."/>
            <person name="Takami H."/>
        </authorList>
    </citation>
    <scope>NUCLEOTIDE SEQUENCE</scope>
    <source>
        <strain evidence="1">Expedition CK06-06</strain>
    </source>
</reference>
<evidence type="ECO:0000313" key="1">
    <source>
        <dbReference type="EMBL" id="GAH51838.1"/>
    </source>
</evidence>
<comment type="caution">
    <text evidence="1">The sequence shown here is derived from an EMBL/GenBank/DDBJ whole genome shotgun (WGS) entry which is preliminary data.</text>
</comment>
<accession>X1I2P8</accession>
<protein>
    <submittedName>
        <fullName evidence="1">Uncharacterized protein</fullName>
    </submittedName>
</protein>
<organism evidence="1">
    <name type="scientific">marine sediment metagenome</name>
    <dbReference type="NCBI Taxonomy" id="412755"/>
    <lineage>
        <taxon>unclassified sequences</taxon>
        <taxon>metagenomes</taxon>
        <taxon>ecological metagenomes</taxon>
    </lineage>
</organism>